<proteinExistence type="inferred from homology"/>
<dbReference type="InterPro" id="IPR055348">
    <property type="entry name" value="DctQ"/>
</dbReference>
<sequence length="173" mass="19904">MQHALRTYIRLITTLNRWLFQLAAALMLIIVPVMLYEVTSRYVLNAPTTWGMELAVLLFGPYFLLGGPYLMHIGGHVNLDIVRRRLAPLPGRILDSINFTVIILFCSILMYYSWPLAVQAFEYKETTFSAWNPPLWPYKFTVPVAAALLGLQTLAEFIHIWLDPTARYKEEIA</sequence>
<name>A0ABT8ELR4_9BURK</name>
<gene>
    <name evidence="11" type="ORF">LMS43_13195</name>
</gene>
<dbReference type="Proteomes" id="UP001168613">
    <property type="component" value="Unassembled WGS sequence"/>
</dbReference>
<evidence type="ECO:0000256" key="6">
    <source>
        <dbReference type="ARBA" id="ARBA00022989"/>
    </source>
</evidence>
<feature type="domain" description="Tripartite ATP-independent periplasmic transporters DctQ component" evidence="10">
    <location>
        <begin position="32"/>
        <end position="161"/>
    </location>
</feature>
<keyword evidence="12" id="KW-1185">Reference proteome</keyword>
<dbReference type="RefSeq" id="WP_266123530.1">
    <property type="nucleotide sequence ID" value="NZ_JAJHNU010000004.1"/>
</dbReference>
<comment type="similarity">
    <text evidence="8 9">Belongs to the TRAP transporter small permease family.</text>
</comment>
<keyword evidence="3" id="KW-1003">Cell membrane</keyword>
<comment type="subunit">
    <text evidence="9">The complex comprises the extracytoplasmic solute receptor protein and the two transmembrane proteins.</text>
</comment>
<keyword evidence="7 9" id="KW-0472">Membrane</keyword>
<evidence type="ECO:0000256" key="9">
    <source>
        <dbReference type="RuleBase" id="RU369079"/>
    </source>
</evidence>
<dbReference type="PANTHER" id="PTHR35011:SF4">
    <property type="entry name" value="SLL1102 PROTEIN"/>
    <property type="match status" value="1"/>
</dbReference>
<reference evidence="11" key="1">
    <citation type="submission" date="2021-11" db="EMBL/GenBank/DDBJ databases">
        <title>Draft genome sequence of Alcaligenes endophyticus type strain CCUG 75668T.</title>
        <authorList>
            <person name="Salva-Serra F."/>
            <person name="Duran R.E."/>
            <person name="Seeger M."/>
            <person name="Moore E.R.B."/>
            <person name="Jaen-Luchoro D."/>
        </authorList>
    </citation>
    <scope>NUCLEOTIDE SEQUENCE</scope>
    <source>
        <strain evidence="11">CCUG 75668</strain>
    </source>
</reference>
<evidence type="ECO:0000256" key="5">
    <source>
        <dbReference type="ARBA" id="ARBA00022692"/>
    </source>
</evidence>
<keyword evidence="5 9" id="KW-0812">Transmembrane</keyword>
<feature type="transmembrane region" description="Helical" evidence="9">
    <location>
        <begin position="50"/>
        <end position="72"/>
    </location>
</feature>
<dbReference type="Pfam" id="PF04290">
    <property type="entry name" value="DctQ"/>
    <property type="match status" value="1"/>
</dbReference>
<evidence type="ECO:0000259" key="10">
    <source>
        <dbReference type="Pfam" id="PF04290"/>
    </source>
</evidence>
<comment type="function">
    <text evidence="9">Part of the tripartite ATP-independent periplasmic (TRAP) transport system.</text>
</comment>
<feature type="transmembrane region" description="Helical" evidence="9">
    <location>
        <begin position="18"/>
        <end position="38"/>
    </location>
</feature>
<organism evidence="11 12">
    <name type="scientific">Alcaligenes endophyticus</name>
    <dbReference type="NCBI Taxonomy" id="1929088"/>
    <lineage>
        <taxon>Bacteria</taxon>
        <taxon>Pseudomonadati</taxon>
        <taxon>Pseudomonadota</taxon>
        <taxon>Betaproteobacteria</taxon>
        <taxon>Burkholderiales</taxon>
        <taxon>Alcaligenaceae</taxon>
        <taxon>Alcaligenes</taxon>
    </lineage>
</organism>
<feature type="transmembrane region" description="Helical" evidence="9">
    <location>
        <begin position="140"/>
        <end position="162"/>
    </location>
</feature>
<evidence type="ECO:0000256" key="8">
    <source>
        <dbReference type="ARBA" id="ARBA00038436"/>
    </source>
</evidence>
<evidence type="ECO:0000256" key="4">
    <source>
        <dbReference type="ARBA" id="ARBA00022519"/>
    </source>
</evidence>
<feature type="transmembrane region" description="Helical" evidence="9">
    <location>
        <begin position="93"/>
        <end position="114"/>
    </location>
</feature>
<evidence type="ECO:0000256" key="2">
    <source>
        <dbReference type="ARBA" id="ARBA00022448"/>
    </source>
</evidence>
<evidence type="ECO:0000313" key="12">
    <source>
        <dbReference type="Proteomes" id="UP001168613"/>
    </source>
</evidence>
<keyword evidence="6 9" id="KW-1133">Transmembrane helix</keyword>
<evidence type="ECO:0000313" key="11">
    <source>
        <dbReference type="EMBL" id="MDN4122243.1"/>
    </source>
</evidence>
<dbReference type="PANTHER" id="PTHR35011">
    <property type="entry name" value="2,3-DIKETO-L-GULONATE TRAP TRANSPORTER SMALL PERMEASE PROTEIN YIAM"/>
    <property type="match status" value="1"/>
</dbReference>
<keyword evidence="4 9" id="KW-0997">Cell inner membrane</keyword>
<evidence type="ECO:0000256" key="3">
    <source>
        <dbReference type="ARBA" id="ARBA00022475"/>
    </source>
</evidence>
<comment type="caution">
    <text evidence="11">The sequence shown here is derived from an EMBL/GenBank/DDBJ whole genome shotgun (WGS) entry which is preliminary data.</text>
</comment>
<evidence type="ECO:0000256" key="7">
    <source>
        <dbReference type="ARBA" id="ARBA00023136"/>
    </source>
</evidence>
<keyword evidence="2 9" id="KW-0813">Transport</keyword>
<comment type="subcellular location">
    <subcellularLocation>
        <location evidence="1 9">Cell inner membrane</location>
        <topology evidence="1 9">Multi-pass membrane protein</topology>
    </subcellularLocation>
</comment>
<evidence type="ECO:0000256" key="1">
    <source>
        <dbReference type="ARBA" id="ARBA00004429"/>
    </source>
</evidence>
<accession>A0ABT8ELR4</accession>
<dbReference type="EMBL" id="JAJHNU010000004">
    <property type="protein sequence ID" value="MDN4122243.1"/>
    <property type="molecule type" value="Genomic_DNA"/>
</dbReference>
<protein>
    <recommendedName>
        <fullName evidence="9">TRAP transporter small permease protein</fullName>
    </recommendedName>
</protein>
<dbReference type="InterPro" id="IPR007387">
    <property type="entry name" value="TRAP_DctQ"/>
</dbReference>